<sequence>MKKMVGFTLIELVVVIVILGILAVTAAPKFLGLQVDARNAALKGLEGSLKSALGVGYAKMVILGAENSAYATNRTTDGGSGMFSLDMSSIGCPVDDDDIFCVFKYGYASELNTFKQLVQNISQPTENKSDWVTFYGKGGIIFTNKNNATTTGTGQNQKSSLKQEQCYLLYNPPQEAGEMYSMTYYPCK</sequence>
<dbReference type="SUPFAM" id="SSF54523">
    <property type="entry name" value="Pili subunits"/>
    <property type="match status" value="1"/>
</dbReference>
<evidence type="ECO:0000313" key="1">
    <source>
        <dbReference type="EMBL" id="SPY44386.1"/>
    </source>
</evidence>
<dbReference type="InterPro" id="IPR045584">
    <property type="entry name" value="Pilin-like"/>
</dbReference>
<gene>
    <name evidence="1" type="ORF">NCTC11647_03327</name>
</gene>
<dbReference type="Gene3D" id="3.30.700.10">
    <property type="entry name" value="Glycoprotein, Type 4 Pilin"/>
    <property type="match status" value="1"/>
</dbReference>
<dbReference type="Proteomes" id="UP000251647">
    <property type="component" value="Unassembled WGS sequence"/>
</dbReference>
<reference evidence="1 2" key="1">
    <citation type="submission" date="2018-06" db="EMBL/GenBank/DDBJ databases">
        <authorList>
            <consortium name="Pathogen Informatics"/>
            <person name="Doyle S."/>
        </authorList>
    </citation>
    <scope>NUCLEOTIDE SEQUENCE [LARGE SCALE GENOMIC DNA]</scope>
    <source>
        <strain evidence="1 2">NCTC11647</strain>
    </source>
</reference>
<dbReference type="EMBL" id="UATL01000005">
    <property type="protein sequence ID" value="SPY44386.1"/>
    <property type="molecule type" value="Genomic_DNA"/>
</dbReference>
<dbReference type="NCBIfam" id="TIGR02532">
    <property type="entry name" value="IV_pilin_GFxxxE"/>
    <property type="match status" value="1"/>
</dbReference>
<dbReference type="InterPro" id="IPR012902">
    <property type="entry name" value="N_methyl_site"/>
</dbReference>
<proteinExistence type="predicted"/>
<dbReference type="AlphaFoldDB" id="A0A2X1ZLW8"/>
<name>A0A2X1ZLW8_PHODM</name>
<evidence type="ECO:0000313" key="2">
    <source>
        <dbReference type="Proteomes" id="UP000251647"/>
    </source>
</evidence>
<dbReference type="Pfam" id="PF07963">
    <property type="entry name" value="N_methyl"/>
    <property type="match status" value="1"/>
</dbReference>
<dbReference type="RefSeq" id="WP_036765381.1">
    <property type="nucleotide sequence ID" value="NZ_PYOG01000036.1"/>
</dbReference>
<organism evidence="1 2">
    <name type="scientific">Photobacterium damselae</name>
    <dbReference type="NCBI Taxonomy" id="38293"/>
    <lineage>
        <taxon>Bacteria</taxon>
        <taxon>Pseudomonadati</taxon>
        <taxon>Pseudomonadota</taxon>
        <taxon>Gammaproteobacteria</taxon>
        <taxon>Vibrionales</taxon>
        <taxon>Vibrionaceae</taxon>
        <taxon>Photobacterium</taxon>
    </lineage>
</organism>
<accession>A0A2X1ZLW8</accession>
<protein>
    <submittedName>
        <fullName evidence="1">Tfp pilus assembly protein FimT</fullName>
    </submittedName>
</protein>